<dbReference type="OrthoDB" id="119742at2"/>
<keyword evidence="5" id="KW-0328">Glycosyltransferase</keyword>
<keyword evidence="5" id="KW-0808">Transferase</keyword>
<dbReference type="CDD" id="cd06532">
    <property type="entry name" value="Glyco_transf_25"/>
    <property type="match status" value="1"/>
</dbReference>
<dbReference type="InterPro" id="IPR002654">
    <property type="entry name" value="Glyco_trans_25"/>
</dbReference>
<feature type="domain" description="Glycosyl transferase family 25" evidence="4">
    <location>
        <begin position="1"/>
        <end position="186"/>
    </location>
</feature>
<dbReference type="AlphaFoldDB" id="G4CNM7"/>
<dbReference type="HOGENOM" id="CLU_071269_2_1_4"/>
<dbReference type="Proteomes" id="UP000005336">
    <property type="component" value="Unassembled WGS sequence"/>
</dbReference>
<dbReference type="UniPathway" id="UPA00820"/>
<name>G4CNM7_9NEIS</name>
<dbReference type="UniPathway" id="UPA00501"/>
<gene>
    <name evidence="5" type="primary">lgtB</name>
    <name evidence="5" type="ORF">HMPREF9370_0686</name>
</gene>
<dbReference type="EC" id="2.4.-.-" evidence="5"/>
<keyword evidence="3" id="KW-0448">Lipopolysaccharide biosynthesis</keyword>
<evidence type="ECO:0000256" key="2">
    <source>
        <dbReference type="ARBA" id="ARBA00005222"/>
    </source>
</evidence>
<keyword evidence="6" id="KW-1185">Reference proteome</keyword>
<dbReference type="STRING" id="1030841.HMPREF9370_0686"/>
<comment type="caution">
    <text evidence="5">The sequence shown here is derived from an EMBL/GenBank/DDBJ whole genome shotgun (WGS) entry which is preliminary data.</text>
</comment>
<comment type="pathway">
    <text evidence="2">Glycan metabolism; lacto-N-neotetraose biosynthesis.</text>
</comment>
<reference evidence="5 6" key="1">
    <citation type="submission" date="2011-06" db="EMBL/GenBank/DDBJ databases">
        <authorList>
            <person name="Muzny D."/>
            <person name="Qin X."/>
            <person name="Deng J."/>
            <person name="Jiang H."/>
            <person name="Liu Y."/>
            <person name="Qu J."/>
            <person name="Song X.-Z."/>
            <person name="Zhang L."/>
            <person name="Thornton R."/>
            <person name="Coyle M."/>
            <person name="Francisco L."/>
            <person name="Jackson L."/>
            <person name="Javaid M."/>
            <person name="Korchina V."/>
            <person name="Kovar C."/>
            <person name="Mata R."/>
            <person name="Mathew T."/>
            <person name="Ngo R."/>
            <person name="Nguyen L."/>
            <person name="Nguyen N."/>
            <person name="Okwuonu G."/>
            <person name="Ongeri F."/>
            <person name="Pham C."/>
            <person name="Simmons D."/>
            <person name="Wilczek-Boney K."/>
            <person name="Hale W."/>
            <person name="Jakkamsetti A."/>
            <person name="Pham P."/>
            <person name="Ruth R."/>
            <person name="San Lucas F."/>
            <person name="Warren J."/>
            <person name="Zhang J."/>
            <person name="Zhao Z."/>
            <person name="Zhou C."/>
            <person name="Zhu D."/>
            <person name="Lee S."/>
            <person name="Bess C."/>
            <person name="Blankenburg K."/>
            <person name="Forbes L."/>
            <person name="Fu Q."/>
            <person name="Gubbala S."/>
            <person name="Hirani K."/>
            <person name="Jayaseelan J.C."/>
            <person name="Lara F."/>
            <person name="Munidasa M."/>
            <person name="Palculict T."/>
            <person name="Patil S."/>
            <person name="Pu L.-L."/>
            <person name="Saada N."/>
            <person name="Tang L."/>
            <person name="Weissenberger G."/>
            <person name="Zhu Y."/>
            <person name="Hemphill L."/>
            <person name="Shang Y."/>
            <person name="Youmans B."/>
            <person name="Ayvaz T."/>
            <person name="Ross M."/>
            <person name="Santibanez J."/>
            <person name="Aqrawi P."/>
            <person name="Gross S."/>
            <person name="Joshi V."/>
            <person name="Fowler G."/>
            <person name="Nazareth L."/>
            <person name="Reid J."/>
            <person name="Worley K."/>
            <person name="Petrosino J."/>
            <person name="Highlander S."/>
            <person name="Gibbs R."/>
        </authorList>
    </citation>
    <scope>NUCLEOTIDE SEQUENCE [LARGE SCALE GENOMIC DNA]</scope>
    <source>
        <strain evidence="5 6">9715</strain>
    </source>
</reference>
<organism evidence="5 6">
    <name type="scientific">Neisseria wadsworthii 9715</name>
    <dbReference type="NCBI Taxonomy" id="1030841"/>
    <lineage>
        <taxon>Bacteria</taxon>
        <taxon>Pseudomonadati</taxon>
        <taxon>Pseudomonadota</taxon>
        <taxon>Betaproteobacteria</taxon>
        <taxon>Neisseriales</taxon>
        <taxon>Neisseriaceae</taxon>
        <taxon>Neisseria</taxon>
    </lineage>
</organism>
<protein>
    <submittedName>
        <fullName evidence="5">Lacto-N-neotetraose biosynthesis glycosyl transferase LgtB</fullName>
        <ecNumber evidence="5">2.4.-.-</ecNumber>
    </submittedName>
</protein>
<dbReference type="EMBL" id="AGAZ01000028">
    <property type="protein sequence ID" value="EGZ49375.1"/>
    <property type="molecule type" value="Genomic_DNA"/>
</dbReference>
<evidence type="ECO:0000313" key="5">
    <source>
        <dbReference type="EMBL" id="EGZ49375.1"/>
    </source>
</evidence>
<dbReference type="GO" id="GO:0009103">
    <property type="term" value="P:lipopolysaccharide biosynthetic process"/>
    <property type="evidence" value="ECO:0007669"/>
    <property type="project" value="UniProtKB-KW"/>
</dbReference>
<evidence type="ECO:0000256" key="1">
    <source>
        <dbReference type="ARBA" id="ARBA00005068"/>
    </source>
</evidence>
<dbReference type="GO" id="GO:0016757">
    <property type="term" value="F:glycosyltransferase activity"/>
    <property type="evidence" value="ECO:0007669"/>
    <property type="project" value="UniProtKB-KW"/>
</dbReference>
<proteinExistence type="predicted"/>
<dbReference type="PATRIC" id="fig|1030841.3.peg.676"/>
<dbReference type="Pfam" id="PF01755">
    <property type="entry name" value="Glyco_transf_25"/>
    <property type="match status" value="1"/>
</dbReference>
<dbReference type="RefSeq" id="WP_009115832.1">
    <property type="nucleotide sequence ID" value="NZ_JH165159.1"/>
</dbReference>
<evidence type="ECO:0000313" key="6">
    <source>
        <dbReference type="Proteomes" id="UP000005336"/>
    </source>
</evidence>
<comment type="pathway">
    <text evidence="1">Bacterial outer membrane biogenesis; lipooligosaccharide biosynthesis.</text>
</comment>
<evidence type="ECO:0000256" key="3">
    <source>
        <dbReference type="ARBA" id="ARBA00022985"/>
    </source>
</evidence>
<evidence type="ECO:0000259" key="4">
    <source>
        <dbReference type="Pfam" id="PF01755"/>
    </source>
</evidence>
<accession>G4CNM7</accession>
<sequence>MLHNFVISISSAYDRRNHIQQEFSAQNIPFEFFDAMTPCPQLDQAIQRFVPNLAQHQYQISGEKACFMSHILLFQKCIDANLPYIAVFEDDILLGKHADAFLAQDAWLLDRFSTDSAFVIKVETHYLTPAGVKFNSGIPAHAERNFAVLSSVHGGSAGYIISQQAIRFILKRLQTLPADEIKPIDILLFGNLLNHGDLKVYQLVPALCVQESQINQENSQFKSQLQLERAQNWHQNPEPRKKRTFKERCIRAFGKVNRILEKRRRQIIPFQ</sequence>